<dbReference type="EMBL" id="CH479189">
    <property type="protein sequence ID" value="EDW25568.1"/>
    <property type="molecule type" value="Genomic_DNA"/>
</dbReference>
<dbReference type="Proteomes" id="UP000008744">
    <property type="component" value="Unassembled WGS sequence"/>
</dbReference>
<evidence type="ECO:0000313" key="4">
    <source>
        <dbReference type="Proteomes" id="UP000008744"/>
    </source>
</evidence>
<dbReference type="AlphaFoldDB" id="B4GT59"/>
<dbReference type="HOGENOM" id="CLU_1295576_0_0_1"/>
<dbReference type="eggNOG" id="ENOG502TFN6">
    <property type="taxonomic scope" value="Eukaryota"/>
</dbReference>
<keyword evidence="4" id="KW-1185">Reference proteome</keyword>
<protein>
    <submittedName>
        <fullName evidence="3">GL26667</fullName>
    </submittedName>
</protein>
<dbReference type="OrthoDB" id="7859554at2759"/>
<feature type="region of interest" description="Disordered" evidence="1">
    <location>
        <begin position="186"/>
        <end position="234"/>
    </location>
</feature>
<dbReference type="PhylomeDB" id="B4GT59"/>
<gene>
    <name evidence="3" type="primary">Dper\GL26667</name>
    <name evidence="3" type="ORF">Dper_GL26667</name>
</gene>
<sequence length="234" mass="27629">MNPICRIDINLPECQKWMDDVYNKCREIFSREVASSAWWQDETPAIYKENIQAMTAIDCHKLKRDLAREVAATGPGSSAPTGPRSFLWWHKVMLVVAYLLVFAALVFLYRCVNARCSRREHVREHGHGHGHGQGHVKIKEGAVAIEPDEALRPISRLEPKEKKEKSKKHWLRRKCRHVFVHSEAELRRQQAKREREERVHEEHVKHKIEKWTHARELEEQKRRDKKERSKSPSE</sequence>
<keyword evidence="2" id="KW-1133">Transmembrane helix</keyword>
<keyword evidence="2" id="KW-0812">Transmembrane</keyword>
<reference evidence="3 4" key="1">
    <citation type="journal article" date="2007" name="Nature">
        <title>Evolution of genes and genomes on the Drosophila phylogeny.</title>
        <authorList>
            <consortium name="Drosophila 12 Genomes Consortium"/>
            <person name="Clark A.G."/>
            <person name="Eisen M.B."/>
            <person name="Smith D.R."/>
            <person name="Bergman C.M."/>
            <person name="Oliver B."/>
            <person name="Markow T.A."/>
            <person name="Kaufman T.C."/>
            <person name="Kellis M."/>
            <person name="Gelbart W."/>
            <person name="Iyer V.N."/>
            <person name="Pollard D.A."/>
            <person name="Sackton T.B."/>
            <person name="Larracuente A.M."/>
            <person name="Singh N.D."/>
            <person name="Abad J.P."/>
            <person name="Abt D.N."/>
            <person name="Adryan B."/>
            <person name="Aguade M."/>
            <person name="Akashi H."/>
            <person name="Anderson W.W."/>
            <person name="Aquadro C.F."/>
            <person name="Ardell D.H."/>
            <person name="Arguello R."/>
            <person name="Artieri C.G."/>
            <person name="Barbash D.A."/>
            <person name="Barker D."/>
            <person name="Barsanti P."/>
            <person name="Batterham P."/>
            <person name="Batzoglou S."/>
            <person name="Begun D."/>
            <person name="Bhutkar A."/>
            <person name="Blanco E."/>
            <person name="Bosak S.A."/>
            <person name="Bradley R.K."/>
            <person name="Brand A.D."/>
            <person name="Brent M.R."/>
            <person name="Brooks A.N."/>
            <person name="Brown R.H."/>
            <person name="Butlin R.K."/>
            <person name="Caggese C."/>
            <person name="Calvi B.R."/>
            <person name="Bernardo de Carvalho A."/>
            <person name="Caspi A."/>
            <person name="Castrezana S."/>
            <person name="Celniker S.E."/>
            <person name="Chang J.L."/>
            <person name="Chapple C."/>
            <person name="Chatterji S."/>
            <person name="Chinwalla A."/>
            <person name="Civetta A."/>
            <person name="Clifton S.W."/>
            <person name="Comeron J.M."/>
            <person name="Costello J.C."/>
            <person name="Coyne J.A."/>
            <person name="Daub J."/>
            <person name="David R.G."/>
            <person name="Delcher A.L."/>
            <person name="Delehaunty K."/>
            <person name="Do C.B."/>
            <person name="Ebling H."/>
            <person name="Edwards K."/>
            <person name="Eickbush T."/>
            <person name="Evans J.D."/>
            <person name="Filipski A."/>
            <person name="Findeiss S."/>
            <person name="Freyhult E."/>
            <person name="Fulton L."/>
            <person name="Fulton R."/>
            <person name="Garcia A.C."/>
            <person name="Gardiner A."/>
            <person name="Garfield D.A."/>
            <person name="Garvin B.E."/>
            <person name="Gibson G."/>
            <person name="Gilbert D."/>
            <person name="Gnerre S."/>
            <person name="Godfrey J."/>
            <person name="Good R."/>
            <person name="Gotea V."/>
            <person name="Gravely B."/>
            <person name="Greenberg A.J."/>
            <person name="Griffiths-Jones S."/>
            <person name="Gross S."/>
            <person name="Guigo R."/>
            <person name="Gustafson E.A."/>
            <person name="Haerty W."/>
            <person name="Hahn M.W."/>
            <person name="Halligan D.L."/>
            <person name="Halpern A.L."/>
            <person name="Halter G.M."/>
            <person name="Han M.V."/>
            <person name="Heger A."/>
            <person name="Hillier L."/>
            <person name="Hinrichs A.S."/>
            <person name="Holmes I."/>
            <person name="Hoskins R.A."/>
            <person name="Hubisz M.J."/>
            <person name="Hultmark D."/>
            <person name="Huntley M.A."/>
            <person name="Jaffe D.B."/>
            <person name="Jagadeeshan S."/>
            <person name="Jeck W.R."/>
            <person name="Johnson J."/>
            <person name="Jones C.D."/>
            <person name="Jordan W.C."/>
            <person name="Karpen G.H."/>
            <person name="Kataoka E."/>
            <person name="Keightley P.D."/>
            <person name="Kheradpour P."/>
            <person name="Kirkness E.F."/>
            <person name="Koerich L.B."/>
            <person name="Kristiansen K."/>
            <person name="Kudrna D."/>
            <person name="Kulathinal R.J."/>
            <person name="Kumar S."/>
            <person name="Kwok R."/>
            <person name="Lander E."/>
            <person name="Langley C.H."/>
            <person name="Lapoint R."/>
            <person name="Lazzaro B.P."/>
            <person name="Lee S.J."/>
            <person name="Levesque L."/>
            <person name="Li R."/>
            <person name="Lin C.F."/>
            <person name="Lin M.F."/>
            <person name="Lindblad-Toh K."/>
            <person name="Llopart A."/>
            <person name="Long M."/>
            <person name="Low L."/>
            <person name="Lozovsky E."/>
            <person name="Lu J."/>
            <person name="Luo M."/>
            <person name="Machado C.A."/>
            <person name="Makalowski W."/>
            <person name="Marzo M."/>
            <person name="Matsuda M."/>
            <person name="Matzkin L."/>
            <person name="McAllister B."/>
            <person name="McBride C.S."/>
            <person name="McKernan B."/>
            <person name="McKernan K."/>
            <person name="Mendez-Lago M."/>
            <person name="Minx P."/>
            <person name="Mollenhauer M.U."/>
            <person name="Montooth K."/>
            <person name="Mount S.M."/>
            <person name="Mu X."/>
            <person name="Myers E."/>
            <person name="Negre B."/>
            <person name="Newfeld S."/>
            <person name="Nielsen R."/>
            <person name="Noor M.A."/>
            <person name="O'Grady P."/>
            <person name="Pachter L."/>
            <person name="Papaceit M."/>
            <person name="Parisi M.J."/>
            <person name="Parisi M."/>
            <person name="Parts L."/>
            <person name="Pedersen J.S."/>
            <person name="Pesole G."/>
            <person name="Phillippy A.M."/>
            <person name="Ponting C.P."/>
            <person name="Pop M."/>
            <person name="Porcelli D."/>
            <person name="Powell J.R."/>
            <person name="Prohaska S."/>
            <person name="Pruitt K."/>
            <person name="Puig M."/>
            <person name="Quesneville H."/>
            <person name="Ram K.R."/>
            <person name="Rand D."/>
            <person name="Rasmussen M.D."/>
            <person name="Reed L.K."/>
            <person name="Reenan R."/>
            <person name="Reily A."/>
            <person name="Remington K.A."/>
            <person name="Rieger T.T."/>
            <person name="Ritchie M.G."/>
            <person name="Robin C."/>
            <person name="Rogers Y.H."/>
            <person name="Rohde C."/>
            <person name="Rozas J."/>
            <person name="Rubenfield M.J."/>
            <person name="Ruiz A."/>
            <person name="Russo S."/>
            <person name="Salzberg S.L."/>
            <person name="Sanchez-Gracia A."/>
            <person name="Saranga D.J."/>
            <person name="Sato H."/>
            <person name="Schaeffer S.W."/>
            <person name="Schatz M.C."/>
            <person name="Schlenke T."/>
            <person name="Schwartz R."/>
            <person name="Segarra C."/>
            <person name="Singh R.S."/>
            <person name="Sirot L."/>
            <person name="Sirota M."/>
            <person name="Sisneros N.B."/>
            <person name="Smith C.D."/>
            <person name="Smith T.F."/>
            <person name="Spieth J."/>
            <person name="Stage D.E."/>
            <person name="Stark A."/>
            <person name="Stephan W."/>
            <person name="Strausberg R.L."/>
            <person name="Strempel S."/>
            <person name="Sturgill D."/>
            <person name="Sutton G."/>
            <person name="Sutton G.G."/>
            <person name="Tao W."/>
            <person name="Teichmann S."/>
            <person name="Tobari Y.N."/>
            <person name="Tomimura Y."/>
            <person name="Tsolas J.M."/>
            <person name="Valente V.L."/>
            <person name="Venter E."/>
            <person name="Venter J.C."/>
            <person name="Vicario S."/>
            <person name="Vieira F.G."/>
            <person name="Vilella A.J."/>
            <person name="Villasante A."/>
            <person name="Walenz B."/>
            <person name="Wang J."/>
            <person name="Wasserman M."/>
            <person name="Watts T."/>
            <person name="Wilson D."/>
            <person name="Wilson R.K."/>
            <person name="Wing R.A."/>
            <person name="Wolfner M.F."/>
            <person name="Wong A."/>
            <person name="Wong G.K."/>
            <person name="Wu C.I."/>
            <person name="Wu G."/>
            <person name="Yamamoto D."/>
            <person name="Yang H.P."/>
            <person name="Yang S.P."/>
            <person name="Yorke J.A."/>
            <person name="Yoshida K."/>
            <person name="Zdobnov E."/>
            <person name="Zhang P."/>
            <person name="Zhang Y."/>
            <person name="Zimin A.V."/>
            <person name="Baldwin J."/>
            <person name="Abdouelleil A."/>
            <person name="Abdulkadir J."/>
            <person name="Abebe A."/>
            <person name="Abera B."/>
            <person name="Abreu J."/>
            <person name="Acer S.C."/>
            <person name="Aftuck L."/>
            <person name="Alexander A."/>
            <person name="An P."/>
            <person name="Anderson E."/>
            <person name="Anderson S."/>
            <person name="Arachi H."/>
            <person name="Azer M."/>
            <person name="Bachantsang P."/>
            <person name="Barry A."/>
            <person name="Bayul T."/>
            <person name="Berlin A."/>
            <person name="Bessette D."/>
            <person name="Bloom T."/>
            <person name="Blye J."/>
            <person name="Boguslavskiy L."/>
            <person name="Bonnet C."/>
            <person name="Boukhgalter B."/>
            <person name="Bourzgui I."/>
            <person name="Brown A."/>
            <person name="Cahill P."/>
            <person name="Channer S."/>
            <person name="Cheshatsang Y."/>
            <person name="Chuda L."/>
            <person name="Citroen M."/>
            <person name="Collymore A."/>
            <person name="Cooke P."/>
            <person name="Costello M."/>
            <person name="D'Aco K."/>
            <person name="Daza R."/>
            <person name="De Haan G."/>
            <person name="DeGray S."/>
            <person name="DeMaso C."/>
            <person name="Dhargay N."/>
            <person name="Dooley K."/>
            <person name="Dooley E."/>
            <person name="Doricent M."/>
            <person name="Dorje P."/>
            <person name="Dorjee K."/>
            <person name="Dupes A."/>
            <person name="Elong R."/>
            <person name="Falk J."/>
            <person name="Farina A."/>
            <person name="Faro S."/>
            <person name="Ferguson D."/>
            <person name="Fisher S."/>
            <person name="Foley C.D."/>
            <person name="Franke A."/>
            <person name="Friedrich D."/>
            <person name="Gadbois L."/>
            <person name="Gearin G."/>
            <person name="Gearin C.R."/>
            <person name="Giannoukos G."/>
            <person name="Goode T."/>
            <person name="Graham J."/>
            <person name="Grandbois E."/>
            <person name="Grewal S."/>
            <person name="Gyaltsen K."/>
            <person name="Hafez N."/>
            <person name="Hagos B."/>
            <person name="Hall J."/>
            <person name="Henson C."/>
            <person name="Hollinger A."/>
            <person name="Honan T."/>
            <person name="Huard M.D."/>
            <person name="Hughes L."/>
            <person name="Hurhula B."/>
            <person name="Husby M.E."/>
            <person name="Kamat A."/>
            <person name="Kanga B."/>
            <person name="Kashin S."/>
            <person name="Khazanovich D."/>
            <person name="Kisner P."/>
            <person name="Lance K."/>
            <person name="Lara M."/>
            <person name="Lee W."/>
            <person name="Lennon N."/>
            <person name="Letendre F."/>
            <person name="LeVine R."/>
            <person name="Lipovsky A."/>
            <person name="Liu X."/>
            <person name="Liu J."/>
            <person name="Liu S."/>
            <person name="Lokyitsang T."/>
            <person name="Lokyitsang Y."/>
            <person name="Lubonja R."/>
            <person name="Lui A."/>
            <person name="MacDonald P."/>
            <person name="Magnisalis V."/>
            <person name="Maru K."/>
            <person name="Matthews C."/>
            <person name="McCusker W."/>
            <person name="McDonough S."/>
            <person name="Mehta T."/>
            <person name="Meldrim J."/>
            <person name="Meneus L."/>
            <person name="Mihai O."/>
            <person name="Mihalev A."/>
            <person name="Mihova T."/>
            <person name="Mittelman R."/>
            <person name="Mlenga V."/>
            <person name="Montmayeur A."/>
            <person name="Mulrain L."/>
            <person name="Navidi A."/>
            <person name="Naylor J."/>
            <person name="Negash T."/>
            <person name="Nguyen T."/>
            <person name="Nguyen N."/>
            <person name="Nicol R."/>
            <person name="Norbu C."/>
            <person name="Norbu N."/>
            <person name="Novod N."/>
            <person name="O'Neill B."/>
            <person name="Osman S."/>
            <person name="Markiewicz E."/>
            <person name="Oyono O.L."/>
            <person name="Patti C."/>
            <person name="Phunkhang P."/>
            <person name="Pierre F."/>
            <person name="Priest M."/>
            <person name="Raghuraman S."/>
            <person name="Rege F."/>
            <person name="Reyes R."/>
            <person name="Rise C."/>
            <person name="Rogov P."/>
            <person name="Ross K."/>
            <person name="Ryan E."/>
            <person name="Settipalli S."/>
            <person name="Shea T."/>
            <person name="Sherpa N."/>
            <person name="Shi L."/>
            <person name="Shih D."/>
            <person name="Sparrow T."/>
            <person name="Spaulding J."/>
            <person name="Stalker J."/>
            <person name="Stange-Thomann N."/>
            <person name="Stavropoulos S."/>
            <person name="Stone C."/>
            <person name="Strader C."/>
            <person name="Tesfaye S."/>
            <person name="Thomson T."/>
            <person name="Thoulutsang Y."/>
            <person name="Thoulutsang D."/>
            <person name="Topham K."/>
            <person name="Topping I."/>
            <person name="Tsamla T."/>
            <person name="Vassiliev H."/>
            <person name="Vo A."/>
            <person name="Wangchuk T."/>
            <person name="Wangdi T."/>
            <person name="Weiand M."/>
            <person name="Wilkinson J."/>
            <person name="Wilson A."/>
            <person name="Yadav S."/>
            <person name="Young G."/>
            <person name="Yu Q."/>
            <person name="Zembek L."/>
            <person name="Zhong D."/>
            <person name="Zimmer A."/>
            <person name="Zwirko Z."/>
            <person name="Jaffe D.B."/>
            <person name="Alvarez P."/>
            <person name="Brockman W."/>
            <person name="Butler J."/>
            <person name="Chin C."/>
            <person name="Gnerre S."/>
            <person name="Grabherr M."/>
            <person name="Kleber M."/>
            <person name="Mauceli E."/>
            <person name="MacCallum I."/>
        </authorList>
    </citation>
    <scope>NUCLEOTIDE SEQUENCE [LARGE SCALE GENOMIC DNA]</scope>
    <source>
        <strain evidence="4">MSH-3 / Tucson 14011-0111.49</strain>
    </source>
</reference>
<proteinExistence type="predicted"/>
<keyword evidence="2" id="KW-0472">Membrane</keyword>
<dbReference type="KEGG" id="dpe:6596528"/>
<evidence type="ECO:0000313" key="3">
    <source>
        <dbReference type="EMBL" id="EDW25568.1"/>
    </source>
</evidence>
<dbReference type="OMA" id="CKSWMRR"/>
<organism evidence="4">
    <name type="scientific">Drosophila persimilis</name>
    <name type="common">Fruit fly</name>
    <dbReference type="NCBI Taxonomy" id="7234"/>
    <lineage>
        <taxon>Eukaryota</taxon>
        <taxon>Metazoa</taxon>
        <taxon>Ecdysozoa</taxon>
        <taxon>Arthropoda</taxon>
        <taxon>Hexapoda</taxon>
        <taxon>Insecta</taxon>
        <taxon>Pterygota</taxon>
        <taxon>Neoptera</taxon>
        <taxon>Endopterygota</taxon>
        <taxon>Diptera</taxon>
        <taxon>Brachycera</taxon>
        <taxon>Muscomorpha</taxon>
        <taxon>Ephydroidea</taxon>
        <taxon>Drosophilidae</taxon>
        <taxon>Drosophila</taxon>
        <taxon>Sophophora</taxon>
    </lineage>
</organism>
<feature type="transmembrane region" description="Helical" evidence="2">
    <location>
        <begin position="88"/>
        <end position="109"/>
    </location>
</feature>
<evidence type="ECO:0000256" key="2">
    <source>
        <dbReference type="SAM" id="Phobius"/>
    </source>
</evidence>
<evidence type="ECO:0000256" key="1">
    <source>
        <dbReference type="SAM" id="MobiDB-lite"/>
    </source>
</evidence>
<accession>B4GT59</accession>
<name>B4GT59_DROPE</name>